<keyword evidence="4" id="KW-1185">Reference proteome</keyword>
<evidence type="ECO:0000313" key="4">
    <source>
        <dbReference type="Proteomes" id="UP001550210"/>
    </source>
</evidence>
<accession>A0ABV2UZD4</accession>
<evidence type="ECO:0000256" key="1">
    <source>
        <dbReference type="SAM" id="Coils"/>
    </source>
</evidence>
<evidence type="ECO:0000256" key="2">
    <source>
        <dbReference type="SAM" id="MobiDB-lite"/>
    </source>
</evidence>
<comment type="caution">
    <text evidence="3">The sequence shown here is derived from an EMBL/GenBank/DDBJ whole genome shotgun (WGS) entry which is preliminary data.</text>
</comment>
<dbReference type="RefSeq" id="WP_316725222.1">
    <property type="nucleotide sequence ID" value="NZ_JBEXPZ010000025.1"/>
</dbReference>
<keyword evidence="1" id="KW-0175">Coiled coil</keyword>
<dbReference type="InterPro" id="IPR036894">
    <property type="entry name" value="YbaB-like_sf"/>
</dbReference>
<dbReference type="Gene3D" id="3.30.1310.10">
    <property type="entry name" value="Nucleoid-associated protein YbaB-like domain"/>
    <property type="match status" value="1"/>
</dbReference>
<dbReference type="SUPFAM" id="SSF82607">
    <property type="entry name" value="YbaB-like"/>
    <property type="match status" value="1"/>
</dbReference>
<feature type="compositionally biased region" description="Acidic residues" evidence="2">
    <location>
        <begin position="159"/>
        <end position="168"/>
    </location>
</feature>
<protein>
    <submittedName>
        <fullName evidence="3">YbaB/EbfC family nucleoid-associated protein</fullName>
    </submittedName>
</protein>
<dbReference type="EMBL" id="JBEXPZ010000025">
    <property type="protein sequence ID" value="MET9846932.1"/>
    <property type="molecule type" value="Genomic_DNA"/>
</dbReference>
<organism evidence="3 4">
    <name type="scientific">Streptomyces ossamyceticus</name>
    <dbReference type="NCBI Taxonomy" id="249581"/>
    <lineage>
        <taxon>Bacteria</taxon>
        <taxon>Bacillati</taxon>
        <taxon>Actinomycetota</taxon>
        <taxon>Actinomycetes</taxon>
        <taxon>Kitasatosporales</taxon>
        <taxon>Streptomycetaceae</taxon>
        <taxon>Streptomyces</taxon>
    </lineage>
</organism>
<reference evidence="3 4" key="1">
    <citation type="submission" date="2024-06" db="EMBL/GenBank/DDBJ databases">
        <title>The Natural Products Discovery Center: Release of the First 8490 Sequenced Strains for Exploring Actinobacteria Biosynthetic Diversity.</title>
        <authorList>
            <person name="Kalkreuter E."/>
            <person name="Kautsar S.A."/>
            <person name="Yang D."/>
            <person name="Bader C.D."/>
            <person name="Teijaro C.N."/>
            <person name="Fluegel L."/>
            <person name="Davis C.M."/>
            <person name="Simpson J.R."/>
            <person name="Lauterbach L."/>
            <person name="Steele A.D."/>
            <person name="Gui C."/>
            <person name="Meng S."/>
            <person name="Li G."/>
            <person name="Viehrig K."/>
            <person name="Ye F."/>
            <person name="Su P."/>
            <person name="Kiefer A.F."/>
            <person name="Nichols A."/>
            <person name="Cepeda A.J."/>
            <person name="Yan W."/>
            <person name="Fan B."/>
            <person name="Jiang Y."/>
            <person name="Adhikari A."/>
            <person name="Zheng C.-J."/>
            <person name="Schuster L."/>
            <person name="Cowan T.M."/>
            <person name="Smanski M.J."/>
            <person name="Chevrette M.G."/>
            <person name="De Carvalho L.P.S."/>
            <person name="Shen B."/>
        </authorList>
    </citation>
    <scope>NUCLEOTIDE SEQUENCE [LARGE SCALE GENOMIC DNA]</scope>
    <source>
        <strain evidence="3 4">NPDC006434</strain>
    </source>
</reference>
<proteinExistence type="predicted"/>
<dbReference type="Proteomes" id="UP001550210">
    <property type="component" value="Unassembled WGS sequence"/>
</dbReference>
<gene>
    <name evidence="3" type="ORF">ABZZ21_20685</name>
</gene>
<dbReference type="Pfam" id="PF02575">
    <property type="entry name" value="YbaB_DNA_bd"/>
    <property type="match status" value="1"/>
</dbReference>
<name>A0ABV2UZD4_9ACTN</name>
<feature type="region of interest" description="Disordered" evidence="2">
    <location>
        <begin position="138"/>
        <end position="168"/>
    </location>
</feature>
<feature type="coiled-coil region" evidence="1">
    <location>
        <begin position="17"/>
        <end position="51"/>
    </location>
</feature>
<sequence length="168" mass="18381">MNDGGAKDTSGEPVAQEASIEQRLAQAMAELEATQKAVAEAEEELRHASCTVRSRDRAVEVTVGHQGELTELRFLDGKYRNMTAGELAGSVLEAAERARTQMSRQVMETFEPFTRPSDAVPEMTGMDVDWAAIFGPGVQETAHTAPGGPSRNRLRDEIHEDTEDEHDV</sequence>
<dbReference type="InterPro" id="IPR004401">
    <property type="entry name" value="YbaB/EbfC"/>
</dbReference>
<evidence type="ECO:0000313" key="3">
    <source>
        <dbReference type="EMBL" id="MET9846932.1"/>
    </source>
</evidence>